<dbReference type="InterPro" id="IPR008928">
    <property type="entry name" value="6-hairpin_glycosidase_sf"/>
</dbReference>
<feature type="domain" description="Alpha-L-rhamnosidase C-terminal" evidence="2">
    <location>
        <begin position="735"/>
        <end position="772"/>
    </location>
</feature>
<dbReference type="Pfam" id="PF17389">
    <property type="entry name" value="Bac_rhamnosid6H"/>
    <property type="match status" value="1"/>
</dbReference>
<dbReference type="GO" id="GO:0005975">
    <property type="term" value="P:carbohydrate metabolic process"/>
    <property type="evidence" value="ECO:0007669"/>
    <property type="project" value="InterPro"/>
</dbReference>
<dbReference type="RefSeq" id="WP_182559367.1">
    <property type="nucleotide sequence ID" value="NZ_JACGWT010000002.1"/>
</dbReference>
<name>A0A7W3IRB9_9ACTN</name>
<dbReference type="PANTHER" id="PTHR34987">
    <property type="entry name" value="C, PUTATIVE (AFU_ORTHOLOGUE AFUA_3G02880)-RELATED"/>
    <property type="match status" value="1"/>
</dbReference>
<dbReference type="InterPro" id="IPR035396">
    <property type="entry name" value="Bac_rhamnosid6H"/>
</dbReference>
<organism evidence="3 4">
    <name type="scientific">Microlunatus kandeliicorticis</name>
    <dbReference type="NCBI Taxonomy" id="1759536"/>
    <lineage>
        <taxon>Bacteria</taxon>
        <taxon>Bacillati</taxon>
        <taxon>Actinomycetota</taxon>
        <taxon>Actinomycetes</taxon>
        <taxon>Propionibacteriales</taxon>
        <taxon>Propionibacteriaceae</taxon>
        <taxon>Microlunatus</taxon>
    </lineage>
</organism>
<dbReference type="PANTHER" id="PTHR34987:SF2">
    <property type="entry name" value="B, PUTATIVE (AFU_ORTHOLOGUE AFUA_7G05040)-RELATED"/>
    <property type="match status" value="1"/>
</dbReference>
<proteinExistence type="predicted"/>
<dbReference type="AlphaFoldDB" id="A0A7W3IRB9"/>
<evidence type="ECO:0000313" key="3">
    <source>
        <dbReference type="EMBL" id="MBA8793808.1"/>
    </source>
</evidence>
<dbReference type="Gene3D" id="1.50.10.10">
    <property type="match status" value="1"/>
</dbReference>
<dbReference type="Proteomes" id="UP000523079">
    <property type="component" value="Unassembled WGS sequence"/>
</dbReference>
<evidence type="ECO:0000259" key="2">
    <source>
        <dbReference type="Pfam" id="PF17390"/>
    </source>
</evidence>
<dbReference type="InterPro" id="IPR035398">
    <property type="entry name" value="Bac_rhamnosid_C"/>
</dbReference>
<keyword evidence="4" id="KW-1185">Reference proteome</keyword>
<evidence type="ECO:0008006" key="5">
    <source>
        <dbReference type="Google" id="ProtNLM"/>
    </source>
</evidence>
<reference evidence="3 4" key="1">
    <citation type="submission" date="2020-07" db="EMBL/GenBank/DDBJ databases">
        <title>Sequencing the genomes of 1000 actinobacteria strains.</title>
        <authorList>
            <person name="Klenk H.-P."/>
        </authorList>
    </citation>
    <scope>NUCLEOTIDE SEQUENCE [LARGE SCALE GENOMIC DNA]</scope>
    <source>
        <strain evidence="3 4">DSM 100723</strain>
    </source>
</reference>
<dbReference type="EMBL" id="JACGWT010000002">
    <property type="protein sequence ID" value="MBA8793808.1"/>
    <property type="molecule type" value="Genomic_DNA"/>
</dbReference>
<feature type="domain" description="Alpha-L-rhamnosidase six-hairpin glycosidase" evidence="1">
    <location>
        <begin position="405"/>
        <end position="725"/>
    </location>
</feature>
<dbReference type="Gene3D" id="2.60.420.10">
    <property type="entry name" value="Maltose phosphorylase, domain 3"/>
    <property type="match status" value="1"/>
</dbReference>
<evidence type="ECO:0000259" key="1">
    <source>
        <dbReference type="Pfam" id="PF17389"/>
    </source>
</evidence>
<gene>
    <name evidence="3" type="ORF">FHX74_001413</name>
</gene>
<dbReference type="InterPro" id="IPR012341">
    <property type="entry name" value="6hp_glycosidase-like_sf"/>
</dbReference>
<dbReference type="Pfam" id="PF17390">
    <property type="entry name" value="Bac_rhamnosid_C"/>
    <property type="match status" value="1"/>
</dbReference>
<protein>
    <recommendedName>
        <fullName evidence="5">Alpha-L-rhamnosidase</fullName>
    </recommendedName>
</protein>
<sequence>MPDAVHARAVRVPYDHDPFAGSDPSWARRGQWPARWIAVPGASAPVVAGYRLALEVEADTELLVHVSADERYALHLDGALVGRGPERSEVGAWAFETYRVTLPAGRHWLAAQVWSLGDGAPYAQQSFGHGFLVATEPGASVDLDTGRTDWRVSVLPGHGTRPQGDAWGCGLKHVSDGRLLPWGWTTGGDRLDWTNPVVGDPGYDTAWANDMPPGRMLRPALLPPQWEQPFAGGRVRHVASHPSSQPTHEIPVRSDDCLADELVTWQGLLTGGEVEVPPWTCRRVLIDLEEYVCAYPELSLRGGRDGRVRVHWQESLYEPAERVPAGMKGHPKGHRDAIEGKLFGRPNLTEDGAGDLVIAGGGAETHTTLWWEAGRYVELLVSTSDDPLTLTGLRFVETRYPYEDRSSFRAADPRLDDVGRLAFRTLQMCSHETTMDCPYYEQLQYGGDTRLQLLAAYATSDDDRLARQALLAFDRSRDTDGLTRSRTPSRVRQTIPPFSLWWVAMVHDFALWRGDLDFVAGLMPGVRAVIDAHRRTVDADGVFHAQPGWNFTDWVDRWPDGAPPGGHWDVSGVLHLQLAHVAGLAAELEGWLGEDQLAARDRDLADRLLAAAETVFWDAGTGLYADDRDHTAWSEHAQCLALLAGAAHGEAAVTGMLDRGTGTDLARTTVYFDHYLFDALYRVGRADALLDRLGLWFGLVDEGLRTVIEQPEPSRSDCHAWGAHPLYHRVASLLGIRPTAPGMREVVVAPDLGGLAWAEVSLPTVLGTLHVRAEGDAVRVNAPEGMTVRRP</sequence>
<accession>A0A7W3IRB9</accession>
<evidence type="ECO:0000313" key="4">
    <source>
        <dbReference type="Proteomes" id="UP000523079"/>
    </source>
</evidence>
<dbReference type="SUPFAM" id="SSF48208">
    <property type="entry name" value="Six-hairpin glycosidases"/>
    <property type="match status" value="1"/>
</dbReference>
<dbReference type="Gene3D" id="2.60.120.260">
    <property type="entry name" value="Galactose-binding domain-like"/>
    <property type="match status" value="2"/>
</dbReference>
<comment type="caution">
    <text evidence="3">The sequence shown here is derived from an EMBL/GenBank/DDBJ whole genome shotgun (WGS) entry which is preliminary data.</text>
</comment>